<evidence type="ECO:0000313" key="4">
    <source>
        <dbReference type="Proteomes" id="UP001648503"/>
    </source>
</evidence>
<proteinExistence type="predicted"/>
<evidence type="ECO:0000313" key="3">
    <source>
        <dbReference type="EMBL" id="KAH6588733.1"/>
    </source>
</evidence>
<accession>A0ABQ8EYB3</accession>
<organism evidence="3 4">
    <name type="scientific">Batrachochytrium salamandrivorans</name>
    <dbReference type="NCBI Taxonomy" id="1357716"/>
    <lineage>
        <taxon>Eukaryota</taxon>
        <taxon>Fungi</taxon>
        <taxon>Fungi incertae sedis</taxon>
        <taxon>Chytridiomycota</taxon>
        <taxon>Chytridiomycota incertae sedis</taxon>
        <taxon>Chytridiomycetes</taxon>
        <taxon>Rhizophydiales</taxon>
        <taxon>Rhizophydiales incertae sedis</taxon>
        <taxon>Batrachochytrium</taxon>
    </lineage>
</organism>
<dbReference type="EMBL" id="JAFCIX010000494">
    <property type="protein sequence ID" value="KAH6588733.1"/>
    <property type="molecule type" value="Genomic_DNA"/>
</dbReference>
<feature type="chain" id="PRO_5045088925" description="RxLR effector protein" evidence="2">
    <location>
        <begin position="19"/>
        <end position="174"/>
    </location>
</feature>
<gene>
    <name evidence="3" type="ORF">BASA50_010533</name>
</gene>
<feature type="region of interest" description="Disordered" evidence="1">
    <location>
        <begin position="52"/>
        <end position="81"/>
    </location>
</feature>
<dbReference type="Proteomes" id="UP001648503">
    <property type="component" value="Unassembled WGS sequence"/>
</dbReference>
<name>A0ABQ8EYB3_9FUNG</name>
<sequence>MRVGIGIILSVLSSSVLAAVIPNYDSHDPRLVRRAGSLANMDVSWSKDNEEEVKFVPSSSGAGTEASAGAEAEASTSGKSRLSGLSGLYSKHKTRWSAAKQVATLKQDEKHLRNAIKKLTKVVTEGENKDQFISKVEIFLRIVLESTRALVKTFDTKVKRPFFLIIPEGKNQNH</sequence>
<reference evidence="3 4" key="1">
    <citation type="submission" date="2021-02" db="EMBL/GenBank/DDBJ databases">
        <title>Variation within the Batrachochytrium salamandrivorans European outbreak.</title>
        <authorList>
            <person name="Kelly M."/>
            <person name="Pasmans F."/>
            <person name="Shea T.P."/>
            <person name="Munoz J.F."/>
            <person name="Carranza S."/>
            <person name="Cuomo C.A."/>
            <person name="Martel A."/>
        </authorList>
    </citation>
    <scope>NUCLEOTIDE SEQUENCE [LARGE SCALE GENOMIC DNA]</scope>
    <source>
        <strain evidence="3 4">AMFP18/2</strain>
    </source>
</reference>
<protein>
    <recommendedName>
        <fullName evidence="5">RxLR effector protein</fullName>
    </recommendedName>
</protein>
<evidence type="ECO:0000256" key="1">
    <source>
        <dbReference type="SAM" id="MobiDB-lite"/>
    </source>
</evidence>
<comment type="caution">
    <text evidence="3">The sequence shown here is derived from an EMBL/GenBank/DDBJ whole genome shotgun (WGS) entry which is preliminary data.</text>
</comment>
<keyword evidence="2" id="KW-0732">Signal</keyword>
<feature type="compositionally biased region" description="Low complexity" evidence="1">
    <location>
        <begin position="58"/>
        <end position="81"/>
    </location>
</feature>
<evidence type="ECO:0000256" key="2">
    <source>
        <dbReference type="SAM" id="SignalP"/>
    </source>
</evidence>
<evidence type="ECO:0008006" key="5">
    <source>
        <dbReference type="Google" id="ProtNLM"/>
    </source>
</evidence>
<keyword evidence="4" id="KW-1185">Reference proteome</keyword>
<feature type="signal peptide" evidence="2">
    <location>
        <begin position="1"/>
        <end position="18"/>
    </location>
</feature>